<name>A0A939BXW9_9ACTN</name>
<feature type="domain" description="Carboxymuconolactone decarboxylase-like" evidence="1">
    <location>
        <begin position="71"/>
        <end position="141"/>
    </location>
</feature>
<organism evidence="2 3">
    <name type="scientific">Nakamurella leprariae</name>
    <dbReference type="NCBI Taxonomy" id="2803911"/>
    <lineage>
        <taxon>Bacteria</taxon>
        <taxon>Bacillati</taxon>
        <taxon>Actinomycetota</taxon>
        <taxon>Actinomycetes</taxon>
        <taxon>Nakamurellales</taxon>
        <taxon>Nakamurellaceae</taxon>
        <taxon>Nakamurella</taxon>
    </lineage>
</organism>
<dbReference type="SUPFAM" id="SSF69118">
    <property type="entry name" value="AhpD-like"/>
    <property type="match status" value="1"/>
</dbReference>
<accession>A0A939BXW9</accession>
<dbReference type="Gene3D" id="1.20.1290.10">
    <property type="entry name" value="AhpD-like"/>
    <property type="match status" value="1"/>
</dbReference>
<dbReference type="InterPro" id="IPR003779">
    <property type="entry name" value="CMD-like"/>
</dbReference>
<dbReference type="GO" id="GO:0051920">
    <property type="term" value="F:peroxiredoxin activity"/>
    <property type="evidence" value="ECO:0007669"/>
    <property type="project" value="InterPro"/>
</dbReference>
<dbReference type="EMBL" id="JAERWK010000003">
    <property type="protein sequence ID" value="MBM9466016.1"/>
    <property type="molecule type" value="Genomic_DNA"/>
</dbReference>
<evidence type="ECO:0000313" key="2">
    <source>
        <dbReference type="EMBL" id="MBM9466016.1"/>
    </source>
</evidence>
<evidence type="ECO:0000259" key="1">
    <source>
        <dbReference type="Pfam" id="PF02627"/>
    </source>
</evidence>
<evidence type="ECO:0000313" key="3">
    <source>
        <dbReference type="Proteomes" id="UP000663792"/>
    </source>
</evidence>
<gene>
    <name evidence="2" type="ORF">JL106_01820</name>
</gene>
<protein>
    <submittedName>
        <fullName evidence="2">Carboxymuconolactone decarboxylase family protein</fullName>
    </submittedName>
</protein>
<dbReference type="PANTHER" id="PTHR34846:SF10">
    <property type="entry name" value="CYTOPLASMIC PROTEIN"/>
    <property type="match status" value="1"/>
</dbReference>
<reference evidence="2" key="1">
    <citation type="submission" date="2021-01" db="EMBL/GenBank/DDBJ databases">
        <title>YIM 132084 draft genome.</title>
        <authorList>
            <person name="An D."/>
        </authorList>
    </citation>
    <scope>NUCLEOTIDE SEQUENCE</scope>
    <source>
        <strain evidence="2">YIM 132084</strain>
    </source>
</reference>
<dbReference type="Pfam" id="PF02627">
    <property type="entry name" value="CMD"/>
    <property type="match status" value="1"/>
</dbReference>
<proteinExistence type="predicted"/>
<keyword evidence="3" id="KW-1185">Reference proteome</keyword>
<dbReference type="RefSeq" id="WP_205258978.1">
    <property type="nucleotide sequence ID" value="NZ_JAERWK010000003.1"/>
</dbReference>
<dbReference type="AlphaFoldDB" id="A0A939BXW9"/>
<dbReference type="Proteomes" id="UP000663792">
    <property type="component" value="Unassembled WGS sequence"/>
</dbReference>
<dbReference type="InterPro" id="IPR029032">
    <property type="entry name" value="AhpD-like"/>
</dbReference>
<dbReference type="PANTHER" id="PTHR34846">
    <property type="entry name" value="4-CARBOXYMUCONOLACTONE DECARBOXYLASE FAMILY PROTEIN (AFU_ORTHOLOGUE AFUA_6G11590)"/>
    <property type="match status" value="1"/>
</dbReference>
<sequence length="205" mass="22321">MSTVLSVPAAPVAPEVRASRARVPLRRPSGWFGRLMNAAGGWMYGQPMDTATAMSGNRAMLLSWGVFELGVARWRALDPQLKLLAELAVAVRIECGWCLDFGYFEGHRRGVDLAKLRAVPQWRTATLFTPLERLVLEYAEAATATPPEVTDDMTESLRAELGDAAVVELTMMVAVENLRSRFNAALGLQSQGFAEACRVPGEASP</sequence>
<comment type="caution">
    <text evidence="2">The sequence shown here is derived from an EMBL/GenBank/DDBJ whole genome shotgun (WGS) entry which is preliminary data.</text>
</comment>